<sequence>MANNVHPLSEPLTLPNGTKIKNRFFKSAMSEALGTKDHNSSPALIKLYTTWAEGGTGLVVTGNVMVDRSALGESGNVVIEDERDLEMLKKWAKAGTKNDTHLWMQLNHPGKQSPRTLSKKPVAPSAIPLSGNLKRFFNEPRALTTEEIQDLIIRFGNAARVAQKAGFTGVQIHGAHGYLISQFLSPFHNRRSDEWGGSLENRMKFVLKVYQEIRKQTGANFPIGIKLNSADFQRGGFTEEESLEVIRSLADAGIDLIEISGGNYENPMMQGSNVKESTKKREAYFLEFATKVRNIVSTPLVVTGGFRSEKAMTDAVAEGEIDMVGIAKPLALMPDLPQQIFQGTYQTIQLKPTKTGLKWLDKSASMLEIVWYEQQLARMGNGKSPNPDHSVWLALLNTIMTNGTAVFKKRRG</sequence>
<evidence type="ECO:0000256" key="1">
    <source>
        <dbReference type="ARBA" id="ARBA00022630"/>
    </source>
</evidence>
<evidence type="ECO:0000259" key="3">
    <source>
        <dbReference type="Pfam" id="PF00724"/>
    </source>
</evidence>
<dbReference type="CDD" id="cd04733">
    <property type="entry name" value="OYE_like_2_FMN"/>
    <property type="match status" value="1"/>
</dbReference>
<dbReference type="EMBL" id="WKKI01000026">
    <property type="protein sequence ID" value="MRX73044.1"/>
    <property type="molecule type" value="Genomic_DNA"/>
</dbReference>
<dbReference type="OrthoDB" id="9772736at2"/>
<evidence type="ECO:0000313" key="5">
    <source>
        <dbReference type="Proteomes" id="UP000448867"/>
    </source>
</evidence>
<dbReference type="PANTHER" id="PTHR43656:SF2">
    <property type="entry name" value="BINDING OXIDOREDUCTASE, PUTATIVE (AFU_ORTHOLOGUE AFUA_2G08260)-RELATED"/>
    <property type="match status" value="1"/>
</dbReference>
<dbReference type="GO" id="GO:0016491">
    <property type="term" value="F:oxidoreductase activity"/>
    <property type="evidence" value="ECO:0007669"/>
    <property type="project" value="UniProtKB-KW"/>
</dbReference>
<dbReference type="InterPro" id="IPR001155">
    <property type="entry name" value="OxRdtase_FMN_N"/>
</dbReference>
<dbReference type="PANTHER" id="PTHR43656">
    <property type="entry name" value="BINDING OXIDOREDUCTASE, PUTATIVE (AFU_ORTHOLOGUE AFUA_2G08260)-RELATED"/>
    <property type="match status" value="1"/>
</dbReference>
<dbReference type="SUPFAM" id="SSF51395">
    <property type="entry name" value="FMN-linked oxidoreductases"/>
    <property type="match status" value="1"/>
</dbReference>
<evidence type="ECO:0000256" key="2">
    <source>
        <dbReference type="ARBA" id="ARBA00023002"/>
    </source>
</evidence>
<organism evidence="4 5">
    <name type="scientific">Metabacillus lacus</name>
    <dbReference type="NCBI Taxonomy" id="1983721"/>
    <lineage>
        <taxon>Bacteria</taxon>
        <taxon>Bacillati</taxon>
        <taxon>Bacillota</taxon>
        <taxon>Bacilli</taxon>
        <taxon>Bacillales</taxon>
        <taxon>Bacillaceae</taxon>
        <taxon>Metabacillus</taxon>
    </lineage>
</organism>
<keyword evidence="5" id="KW-1185">Reference proteome</keyword>
<gene>
    <name evidence="4" type="ORF">GJU40_12925</name>
</gene>
<reference evidence="4 5" key="1">
    <citation type="submission" date="2019-11" db="EMBL/GenBank/DDBJ databases">
        <title>Bacillus lacus genome.</title>
        <authorList>
            <person name="Allen C.J."/>
            <person name="Newman J.D."/>
        </authorList>
    </citation>
    <scope>NUCLEOTIDE SEQUENCE [LARGE SCALE GENOMIC DNA]</scope>
    <source>
        <strain evidence="4 5">KCTC 33946</strain>
    </source>
</reference>
<comment type="caution">
    <text evidence="4">The sequence shown here is derived from an EMBL/GenBank/DDBJ whole genome shotgun (WGS) entry which is preliminary data.</text>
</comment>
<dbReference type="GO" id="GO:0010181">
    <property type="term" value="F:FMN binding"/>
    <property type="evidence" value="ECO:0007669"/>
    <property type="project" value="InterPro"/>
</dbReference>
<dbReference type="InterPro" id="IPR013785">
    <property type="entry name" value="Aldolase_TIM"/>
</dbReference>
<protein>
    <submittedName>
        <fullName evidence="4">NADH oxidase</fullName>
    </submittedName>
</protein>
<dbReference type="Pfam" id="PF00724">
    <property type="entry name" value="Oxidored_FMN"/>
    <property type="match status" value="1"/>
</dbReference>
<accession>A0A7X2J0K1</accession>
<feature type="domain" description="NADH:flavin oxidoreductase/NADH oxidase N-terminal" evidence="3">
    <location>
        <begin position="8"/>
        <end position="345"/>
    </location>
</feature>
<proteinExistence type="predicted"/>
<dbReference type="RefSeq" id="WP_154308323.1">
    <property type="nucleotide sequence ID" value="NZ_WKKI01000026.1"/>
</dbReference>
<evidence type="ECO:0000313" key="4">
    <source>
        <dbReference type="EMBL" id="MRX73044.1"/>
    </source>
</evidence>
<dbReference type="Proteomes" id="UP000448867">
    <property type="component" value="Unassembled WGS sequence"/>
</dbReference>
<keyword evidence="2" id="KW-0560">Oxidoreductase</keyword>
<keyword evidence="1" id="KW-0285">Flavoprotein</keyword>
<dbReference type="Gene3D" id="3.20.20.70">
    <property type="entry name" value="Aldolase class I"/>
    <property type="match status" value="1"/>
</dbReference>
<dbReference type="InterPro" id="IPR051799">
    <property type="entry name" value="NADH_flavin_oxidoreductase"/>
</dbReference>
<name>A0A7X2J0K1_9BACI</name>
<dbReference type="AlphaFoldDB" id="A0A7X2J0K1"/>